<reference evidence="2" key="1">
    <citation type="submission" date="2018-12" db="EMBL/GenBank/DDBJ databases">
        <authorList>
            <person name="Syme R.A."/>
            <person name="Farfan-Caceres L."/>
            <person name="Lichtenzveig J."/>
        </authorList>
    </citation>
    <scope>NUCLEOTIDE SEQUENCE</scope>
    <source>
        <strain evidence="2">Al4</strain>
    </source>
</reference>
<proteinExistence type="predicted"/>
<sequence>MAHYRHPDKTETDDFINDDCDGSDSQDTWAYAPSSPTVTPLTPSVNRPRGSLLNPDNRRRQRVRPVAPTSSVDSRSEDIESEMAAIDQSPARVPVTGSQTPSVRSLREAAVNAYSPIRKHARMDLGYISDIAEADDSDELDELDAESHTYAPLATQAELDLEDDAWVDIPDCEDVGSLNGNVTITSDRFVELGHTIKEDGYIPLIHEALTAEHESGSKLGGYYHDKASDFWEAMSMTTLCSMPGRVVEELICGNLKQAYDSDEQLREQLDGFRERGKHHPCIYARSLTTATGDTMTISDARRLAKWLQRYVNESADIVGHPRCVEAFHRIDDQFRGQWKRVNPEAARVFLASTKQARIQSRVESVLLFSRQLIARCEISEQKGTPLKPLVYVGYAARADQRKRQHEACGKSSNWLATLVQAICNVLWGQGQFQMHFMVICMLAFEGQGMVAEMLLTRISGAYYNLGGGFCIDVAGKSMESLYFESLTHEQIIDKWNELSVWVSANTPLEANKSECVRRTHEKQMRQTAATIAQTESVKTQMKQQLAETRKTVAYWTDALKRFPDDPSLQTDEVKLFVAKAVRDLAEMEEVVAGACPE</sequence>
<dbReference type="AlphaFoldDB" id="A0A8H7IUE2"/>
<accession>A0A8H7IUE2</accession>
<protein>
    <submittedName>
        <fullName evidence="2">Uncharacterized protein</fullName>
    </submittedName>
</protein>
<evidence type="ECO:0000313" key="3">
    <source>
        <dbReference type="Proteomes" id="UP000651452"/>
    </source>
</evidence>
<keyword evidence="3" id="KW-1185">Reference proteome</keyword>
<evidence type="ECO:0000256" key="1">
    <source>
        <dbReference type="SAM" id="MobiDB-lite"/>
    </source>
</evidence>
<dbReference type="OrthoDB" id="3799243at2759"/>
<reference evidence="2" key="2">
    <citation type="submission" date="2020-09" db="EMBL/GenBank/DDBJ databases">
        <title>Reference genome assembly for Australian Ascochyta lentis isolate Al4.</title>
        <authorList>
            <person name="Lee R.C."/>
            <person name="Farfan-Caceres L.M."/>
            <person name="Debler J.W."/>
            <person name="Williams A.H."/>
            <person name="Henares B.M."/>
        </authorList>
    </citation>
    <scope>NUCLEOTIDE SEQUENCE</scope>
    <source>
        <strain evidence="2">Al4</strain>
    </source>
</reference>
<feature type="compositionally biased region" description="Low complexity" evidence="1">
    <location>
        <begin position="33"/>
        <end position="45"/>
    </location>
</feature>
<name>A0A8H7IUE2_9PLEO</name>
<dbReference type="EMBL" id="RZGK01000022">
    <property type="protein sequence ID" value="KAF9690762.1"/>
    <property type="molecule type" value="Genomic_DNA"/>
</dbReference>
<feature type="region of interest" description="Disordered" evidence="1">
    <location>
        <begin position="1"/>
        <end position="79"/>
    </location>
</feature>
<feature type="compositionally biased region" description="Acidic residues" evidence="1">
    <location>
        <begin position="13"/>
        <end position="24"/>
    </location>
</feature>
<comment type="caution">
    <text evidence="2">The sequence shown here is derived from an EMBL/GenBank/DDBJ whole genome shotgun (WGS) entry which is preliminary data.</text>
</comment>
<organism evidence="2 3">
    <name type="scientific">Ascochyta lentis</name>
    <dbReference type="NCBI Taxonomy" id="205686"/>
    <lineage>
        <taxon>Eukaryota</taxon>
        <taxon>Fungi</taxon>
        <taxon>Dikarya</taxon>
        <taxon>Ascomycota</taxon>
        <taxon>Pezizomycotina</taxon>
        <taxon>Dothideomycetes</taxon>
        <taxon>Pleosporomycetidae</taxon>
        <taxon>Pleosporales</taxon>
        <taxon>Pleosporineae</taxon>
        <taxon>Didymellaceae</taxon>
        <taxon>Ascochyta</taxon>
    </lineage>
</organism>
<dbReference type="Proteomes" id="UP000651452">
    <property type="component" value="Unassembled WGS sequence"/>
</dbReference>
<evidence type="ECO:0000313" key="2">
    <source>
        <dbReference type="EMBL" id="KAF9690762.1"/>
    </source>
</evidence>
<gene>
    <name evidence="2" type="ORF">EKO04_010982</name>
</gene>
<feature type="compositionally biased region" description="Basic and acidic residues" evidence="1">
    <location>
        <begin position="1"/>
        <end position="12"/>
    </location>
</feature>